<evidence type="ECO:0000313" key="1">
    <source>
        <dbReference type="EMBL" id="QHT26455.1"/>
    </source>
</evidence>
<organism evidence="1">
    <name type="scientific">viral metagenome</name>
    <dbReference type="NCBI Taxonomy" id="1070528"/>
    <lineage>
        <taxon>unclassified sequences</taxon>
        <taxon>metagenomes</taxon>
        <taxon>organismal metagenomes</taxon>
    </lineage>
</organism>
<name>A0A6C0EGJ3_9ZZZZ</name>
<sequence length="196" mass="22705">MEEISDKKVDLLSFAQKCTNDIIIDKLKILDEGKKRIYGMLQELIKVAISTGATEIKIKYTYDNINKANVIESIKLNNGIINCNVLKFAETYYTSWNPKLHPICVEDIMKICKEQKIKCSKNSEYEYFLKDYCYVNCDKDMACCSPFCLDFCCCGCYYCCCNNESDCVNAKEKKIRRLIGNFIYIDMPIKVPDLVR</sequence>
<protein>
    <submittedName>
        <fullName evidence="1">Uncharacterized protein</fullName>
    </submittedName>
</protein>
<accession>A0A6C0EGJ3</accession>
<reference evidence="1" key="1">
    <citation type="journal article" date="2020" name="Nature">
        <title>Giant virus diversity and host interactions through global metagenomics.</title>
        <authorList>
            <person name="Schulz F."/>
            <person name="Roux S."/>
            <person name="Paez-Espino D."/>
            <person name="Jungbluth S."/>
            <person name="Walsh D.A."/>
            <person name="Denef V.J."/>
            <person name="McMahon K.D."/>
            <person name="Konstantinidis K.T."/>
            <person name="Eloe-Fadrosh E.A."/>
            <person name="Kyrpides N.C."/>
            <person name="Woyke T."/>
        </authorList>
    </citation>
    <scope>NUCLEOTIDE SEQUENCE</scope>
    <source>
        <strain evidence="1">GVMAG-M-3300023179-27</strain>
    </source>
</reference>
<dbReference type="AlphaFoldDB" id="A0A6C0EGJ3"/>
<dbReference type="EMBL" id="MN739790">
    <property type="protein sequence ID" value="QHT26455.1"/>
    <property type="molecule type" value="Genomic_DNA"/>
</dbReference>
<proteinExistence type="predicted"/>